<keyword evidence="6" id="KW-0472">Membrane</keyword>
<dbReference type="GO" id="GO:0004888">
    <property type="term" value="F:transmembrane signaling receptor activity"/>
    <property type="evidence" value="ECO:0007669"/>
    <property type="project" value="InterPro"/>
</dbReference>
<dbReference type="GO" id="GO:0007165">
    <property type="term" value="P:signal transduction"/>
    <property type="evidence" value="ECO:0007669"/>
    <property type="project" value="UniProtKB-KW"/>
</dbReference>
<dbReference type="PROSITE" id="PS50111">
    <property type="entry name" value="CHEMOTAXIS_TRANSDUC_2"/>
    <property type="match status" value="1"/>
</dbReference>
<dbReference type="RefSeq" id="WP_011263880.1">
    <property type="nucleotide sequence ID" value="NC_006841.2"/>
</dbReference>
<evidence type="ECO:0000256" key="2">
    <source>
        <dbReference type="ARBA" id="ARBA00023224"/>
    </source>
</evidence>
<evidence type="ECO:0000256" key="4">
    <source>
        <dbReference type="PROSITE-ProRule" id="PRU00284"/>
    </source>
</evidence>
<feature type="transmembrane region" description="Helical" evidence="6">
    <location>
        <begin position="174"/>
        <end position="194"/>
    </location>
</feature>
<protein>
    <submittedName>
        <fullName evidence="8">Methyl-accepting chemotaxis protein</fullName>
    </submittedName>
</protein>
<feature type="domain" description="Methyl-accepting transducer" evidence="7">
    <location>
        <begin position="260"/>
        <end position="496"/>
    </location>
</feature>
<dbReference type="InterPro" id="IPR004090">
    <property type="entry name" value="Chemotax_Me-accpt_rcpt"/>
</dbReference>
<dbReference type="eggNOG" id="COG0840">
    <property type="taxonomic scope" value="Bacteria"/>
</dbReference>
<dbReference type="AlphaFoldDB" id="Q5DYK3"/>
<dbReference type="InterPro" id="IPR004089">
    <property type="entry name" value="MCPsignal_dom"/>
</dbReference>
<dbReference type="STRING" id="312309.VF_A1073"/>
<dbReference type="SMART" id="SM00283">
    <property type="entry name" value="MA"/>
    <property type="match status" value="1"/>
</dbReference>
<evidence type="ECO:0000313" key="9">
    <source>
        <dbReference type="Proteomes" id="UP000000537"/>
    </source>
</evidence>
<comment type="subcellular location">
    <subcellularLocation>
        <location evidence="1">Membrane</location>
    </subcellularLocation>
</comment>
<feature type="transmembrane region" description="Helical" evidence="6">
    <location>
        <begin position="7"/>
        <end position="29"/>
    </location>
</feature>
<dbReference type="PANTHER" id="PTHR32089:SF120">
    <property type="entry name" value="METHYL-ACCEPTING CHEMOTAXIS PROTEIN TLPQ"/>
    <property type="match status" value="1"/>
</dbReference>
<dbReference type="GeneID" id="54166393"/>
<evidence type="ECO:0000256" key="6">
    <source>
        <dbReference type="SAM" id="Phobius"/>
    </source>
</evidence>
<dbReference type="EMBL" id="CP000021">
    <property type="protein sequence ID" value="AAW88143.1"/>
    <property type="molecule type" value="Genomic_DNA"/>
</dbReference>
<accession>Q5DYK3</accession>
<dbReference type="PRINTS" id="PR00260">
    <property type="entry name" value="CHEMTRNSDUCR"/>
</dbReference>
<keyword evidence="6" id="KW-1133">Transmembrane helix</keyword>
<dbReference type="KEGG" id="vfi:VF_A1073"/>
<dbReference type="HOGENOM" id="CLU_000445_107_27_6"/>
<dbReference type="CDD" id="cd11386">
    <property type="entry name" value="MCP_signal"/>
    <property type="match status" value="1"/>
</dbReference>
<keyword evidence="6" id="KW-0812">Transmembrane</keyword>
<evidence type="ECO:0000256" key="5">
    <source>
        <dbReference type="SAM" id="Coils"/>
    </source>
</evidence>
<reference evidence="8 9" key="2">
    <citation type="journal article" date="2008" name="BMC Genomics">
        <title>Comparative genomics-based investigation of resequencing targets in Vibrio fischeri: focus on point miscalls and artefactual expansions.</title>
        <authorList>
            <person name="Mandel M.J."/>
            <person name="Stabb E.V."/>
            <person name="Ruby E.G."/>
        </authorList>
    </citation>
    <scope>NUCLEOTIDE SEQUENCE [LARGE SCALE GENOMIC DNA]</scope>
    <source>
        <strain evidence="9">ATCC 700601 / ES114</strain>
    </source>
</reference>
<gene>
    <name evidence="8" type="ordered locus">VF_A1073</name>
</gene>
<evidence type="ECO:0000256" key="3">
    <source>
        <dbReference type="ARBA" id="ARBA00029447"/>
    </source>
</evidence>
<comment type="similarity">
    <text evidence="3">Belongs to the methyl-accepting chemotaxis (MCP) protein family.</text>
</comment>
<dbReference type="OrthoDB" id="2489132at2"/>
<feature type="coiled-coil region" evidence="5">
    <location>
        <begin position="254"/>
        <end position="302"/>
    </location>
</feature>
<dbReference type="GO" id="GO:0006935">
    <property type="term" value="P:chemotaxis"/>
    <property type="evidence" value="ECO:0007669"/>
    <property type="project" value="InterPro"/>
</dbReference>
<dbReference type="Proteomes" id="UP000000537">
    <property type="component" value="Chromosome II"/>
</dbReference>
<evidence type="ECO:0000256" key="1">
    <source>
        <dbReference type="ARBA" id="ARBA00004370"/>
    </source>
</evidence>
<dbReference type="PATRIC" id="fig|312309.11.peg.3671"/>
<dbReference type="SUPFAM" id="SSF58104">
    <property type="entry name" value="Methyl-accepting chemotaxis protein (MCP) signaling domain"/>
    <property type="match status" value="1"/>
</dbReference>
<name>Q5DYK3_ALIF1</name>
<keyword evidence="9" id="KW-1185">Reference proteome</keyword>
<dbReference type="Pfam" id="PF00015">
    <property type="entry name" value="MCPsignal"/>
    <property type="match status" value="1"/>
</dbReference>
<organism evidence="8 9">
    <name type="scientific">Aliivibrio fischeri (strain ATCC 700601 / ES114)</name>
    <name type="common">Vibrio fischeri</name>
    <dbReference type="NCBI Taxonomy" id="312309"/>
    <lineage>
        <taxon>Bacteria</taxon>
        <taxon>Pseudomonadati</taxon>
        <taxon>Pseudomonadota</taxon>
        <taxon>Gammaproteobacteria</taxon>
        <taxon>Vibrionales</taxon>
        <taxon>Vibrionaceae</taxon>
        <taxon>Aliivibrio</taxon>
    </lineage>
</organism>
<keyword evidence="5" id="KW-0175">Coiled coil</keyword>
<dbReference type="EnsemblBacteria" id="AAW88143">
    <property type="protein sequence ID" value="AAW88143"/>
    <property type="gene ID" value="VF_A1073"/>
</dbReference>
<dbReference type="FunFam" id="1.10.287.950:FF:000001">
    <property type="entry name" value="Methyl-accepting chemotaxis sensory transducer"/>
    <property type="match status" value="1"/>
</dbReference>
<dbReference type="Gene3D" id="1.10.287.950">
    <property type="entry name" value="Methyl-accepting chemotaxis protein"/>
    <property type="match status" value="1"/>
</dbReference>
<sequence length="533" mass="60393">MNIKTKLYSTILCIIISLIISLIFIIYTLNKSEDKKNYLLEQNFNSFQAINNIDRTINERRRFEILALNNINKDSNIKNMNNSTILLNKYLTEYGTYDANEDDLKEYAKLKKLITAYNNAIELALKKGNNYNYEINLDLLNKALKSIENIKNINKKYIASFNVDFENYILKMELISSMFFIIITLIISSSLYLLSRNIIKRLNIVNSAIDKFIRLDIAIGPLCSFIESKKFQQDEIGEMMLKLKEFRLTIVNVIDTAKETCGKTETNLDNFSEEISKNAESMQNVQDNMNQLVTALNEIAATAEETSSNIILSAELTNQSYEKSKATRNVVQTTTEGILEMNHKLETSIVSVNELQNDSKDISTVLEMISNIADQTNLLALNAAIEAARAGEQGRGFAVVADEVRTLAQKTQESTSNIENIILKLQNKSNHVKEEVNSCYKLMDNCVQSANEAMLNMEDMNINITKLSEMETQVATASEEQTCVINEINVNAVNVNDITITSYDTSKELEQKIAIINSDTNQLNKLLSEFNTK</sequence>
<keyword evidence="2 4" id="KW-0807">Transducer</keyword>
<evidence type="ECO:0000259" key="7">
    <source>
        <dbReference type="PROSITE" id="PS50111"/>
    </source>
</evidence>
<reference evidence="8 9" key="1">
    <citation type="journal article" date="2005" name="Proc. Natl. Acad. Sci. U.S.A.">
        <title>Complete genome sequence of Vibrio fischeri: a symbiotic bacterium with pathogenic congeners.</title>
        <authorList>
            <person name="Ruby E.G."/>
            <person name="Urbanowski M."/>
            <person name="Campbell J."/>
            <person name="Dunn A."/>
            <person name="Faini M."/>
            <person name="Gunsalus R."/>
            <person name="Lostroh P."/>
            <person name="Lupp C."/>
            <person name="McCann J."/>
            <person name="Millikan D."/>
            <person name="Schaefer A."/>
            <person name="Stabb E."/>
            <person name="Stevens A."/>
            <person name="Visick K."/>
            <person name="Whistler C."/>
            <person name="Greenberg E.P."/>
        </authorList>
    </citation>
    <scope>NUCLEOTIDE SEQUENCE [LARGE SCALE GENOMIC DNA]</scope>
    <source>
        <strain evidence="9">ATCC 700601 / ES114</strain>
    </source>
</reference>
<evidence type="ECO:0000313" key="8">
    <source>
        <dbReference type="EMBL" id="AAW88143.1"/>
    </source>
</evidence>
<proteinExistence type="inferred from homology"/>
<dbReference type="GO" id="GO:0016020">
    <property type="term" value="C:membrane"/>
    <property type="evidence" value="ECO:0007669"/>
    <property type="project" value="UniProtKB-SubCell"/>
</dbReference>
<dbReference type="PANTHER" id="PTHR32089">
    <property type="entry name" value="METHYL-ACCEPTING CHEMOTAXIS PROTEIN MCPB"/>
    <property type="match status" value="1"/>
</dbReference>